<evidence type="ECO:0000259" key="3">
    <source>
        <dbReference type="SMART" id="SM00062"/>
    </source>
</evidence>
<dbReference type="RefSeq" id="WP_198109446.1">
    <property type="nucleotide sequence ID" value="NZ_JAEDAK010000002.1"/>
</dbReference>
<dbReference type="AlphaFoldDB" id="A0A931NCQ4"/>
<dbReference type="Gene3D" id="3.40.190.10">
    <property type="entry name" value="Periplasmic binding protein-like II"/>
    <property type="match status" value="2"/>
</dbReference>
<organism evidence="4 5">
    <name type="scientific">Inhella proteolytica</name>
    <dbReference type="NCBI Taxonomy" id="2795029"/>
    <lineage>
        <taxon>Bacteria</taxon>
        <taxon>Pseudomonadati</taxon>
        <taxon>Pseudomonadota</taxon>
        <taxon>Betaproteobacteria</taxon>
        <taxon>Burkholderiales</taxon>
        <taxon>Sphaerotilaceae</taxon>
        <taxon>Inhella</taxon>
    </lineage>
</organism>
<dbReference type="Proteomes" id="UP000613266">
    <property type="component" value="Unassembled WGS sequence"/>
</dbReference>
<keyword evidence="5" id="KW-1185">Reference proteome</keyword>
<evidence type="ECO:0000256" key="2">
    <source>
        <dbReference type="SAM" id="SignalP"/>
    </source>
</evidence>
<dbReference type="EMBL" id="JAEDAK010000002">
    <property type="protein sequence ID" value="MBH9575822.1"/>
    <property type="molecule type" value="Genomic_DNA"/>
</dbReference>
<dbReference type="InterPro" id="IPR001638">
    <property type="entry name" value="Solute-binding_3/MltF_N"/>
</dbReference>
<dbReference type="Pfam" id="PF00497">
    <property type="entry name" value="SBP_bac_3"/>
    <property type="match status" value="1"/>
</dbReference>
<evidence type="ECO:0000313" key="5">
    <source>
        <dbReference type="Proteomes" id="UP000613266"/>
    </source>
</evidence>
<dbReference type="SUPFAM" id="SSF53850">
    <property type="entry name" value="Periplasmic binding protein-like II"/>
    <property type="match status" value="1"/>
</dbReference>
<name>A0A931NCQ4_9BURK</name>
<feature type="chain" id="PRO_5037276538" evidence="2">
    <location>
        <begin position="25"/>
        <end position="267"/>
    </location>
</feature>
<evidence type="ECO:0000256" key="1">
    <source>
        <dbReference type="ARBA" id="ARBA00022729"/>
    </source>
</evidence>
<gene>
    <name evidence="4" type="ORF">I7X39_02785</name>
</gene>
<dbReference type="PANTHER" id="PTHR35936">
    <property type="entry name" value="MEMBRANE-BOUND LYTIC MUREIN TRANSGLYCOSYLASE F"/>
    <property type="match status" value="1"/>
</dbReference>
<sequence>MTGPRLARRTLVLALGGWLGLARAAETPHLRVTVLPYPGYYRPASPGGTSTGLDVDIAAELARRSGCELELLPTNPSRLWSDLRSGATDLTAGASYLPERRAEAEFLWLLQGREVVLLRSTQALATPSRAAFDAQPELLLGVTRGGRRGSAAQAWVDALRQQGRVSEGADMLALLRAFQAGRVAAVLLFPSAVNELPELADWSLQDWFTQDRFQAGWAVSKAVPEALRQRLHQAARSLREDGTLQRLLRLHLGEAVARHQEFLPTPP</sequence>
<feature type="signal peptide" evidence="2">
    <location>
        <begin position="1"/>
        <end position="24"/>
    </location>
</feature>
<accession>A0A931NCQ4</accession>
<evidence type="ECO:0000313" key="4">
    <source>
        <dbReference type="EMBL" id="MBH9575822.1"/>
    </source>
</evidence>
<reference evidence="4" key="1">
    <citation type="submission" date="2020-12" db="EMBL/GenBank/DDBJ databases">
        <title>The genome sequence of Inhella sp. 1Y17.</title>
        <authorList>
            <person name="Liu Y."/>
        </authorList>
    </citation>
    <scope>NUCLEOTIDE SEQUENCE</scope>
    <source>
        <strain evidence="4">1Y17</strain>
    </source>
</reference>
<dbReference type="SMART" id="SM00062">
    <property type="entry name" value="PBPb"/>
    <property type="match status" value="1"/>
</dbReference>
<keyword evidence="1 2" id="KW-0732">Signal</keyword>
<protein>
    <submittedName>
        <fullName evidence="4">Transporter substrate-binding domain-containing protein</fullName>
    </submittedName>
</protein>
<proteinExistence type="predicted"/>
<feature type="domain" description="Solute-binding protein family 3/N-terminal" evidence="3">
    <location>
        <begin position="29"/>
        <end position="255"/>
    </location>
</feature>
<comment type="caution">
    <text evidence="4">The sequence shown here is derived from an EMBL/GenBank/DDBJ whole genome shotgun (WGS) entry which is preliminary data.</text>
</comment>